<keyword evidence="3" id="KW-0007">Acetylation</keyword>
<evidence type="ECO:0000256" key="3">
    <source>
        <dbReference type="ARBA" id="ARBA00022990"/>
    </source>
</evidence>
<evidence type="ECO:0008006" key="8">
    <source>
        <dbReference type="Google" id="ProtNLM"/>
    </source>
</evidence>
<dbReference type="InterPro" id="IPR005706">
    <property type="entry name" value="Ribosomal_uS2_bac/mit/plastid"/>
</dbReference>
<protein>
    <recommendedName>
        <fullName evidence="8">Ribosomal protein S2</fullName>
    </recommendedName>
</protein>
<comment type="similarity">
    <text evidence="1 5">Belongs to the universal ribosomal protein uS2 family.</text>
</comment>
<sequence length="453" mass="50815">MVHLTKVPHHTLRKISTCGALGVGRFYSTQVQENTEEQQLSQKELRDKAIADALAKDEEITAKNKYLRELKSQTKNMISVLNKTPSTLIESRLQKLQEDLNKLPQDKVKQLDEELEEFMNTQMQLPKKEVFNRPWAKQASQTSDLGLSQKLNSTTSMSYTNKFPNLVPTADHKPFSDQELYLRHLAHSRLSGNLGSKLADIYRPRDDVKNPKDLKDTSISTLLAAGCHLGHSKAMWRPSTQPFLYGEYDGIHLIDLNETIAALKRACKVIKGVSKKGGVILYVGTSKHWAQQRALEEAATRSKGYYIDKRWIPGVITNYIEVTRQIKGESKIEVDMHNNPTDRKIDNELLIKPDLIVILNPVENRTCINECILLRVPTIGLCDTDMEPSLLTYPIPCNDDSVRATSLILGVLSKAAEAGLEERFANLEELKSSQRNFSTSAIASARSSSAASS</sequence>
<evidence type="ECO:0000313" key="6">
    <source>
        <dbReference type="EMBL" id="ODV78237.1"/>
    </source>
</evidence>
<name>A0A1E4SFE7_9ASCO</name>
<organism evidence="6 7">
    <name type="scientific">Suhomyces tanzawaensis NRRL Y-17324</name>
    <dbReference type="NCBI Taxonomy" id="984487"/>
    <lineage>
        <taxon>Eukaryota</taxon>
        <taxon>Fungi</taxon>
        <taxon>Dikarya</taxon>
        <taxon>Ascomycota</taxon>
        <taxon>Saccharomycotina</taxon>
        <taxon>Pichiomycetes</taxon>
        <taxon>Debaryomycetaceae</taxon>
        <taxon>Suhomyces</taxon>
    </lineage>
</organism>
<dbReference type="InterPro" id="IPR023591">
    <property type="entry name" value="Ribosomal_uS2_flav_dom_sf"/>
</dbReference>
<reference evidence="7" key="1">
    <citation type="submission" date="2016-05" db="EMBL/GenBank/DDBJ databases">
        <title>Comparative genomics of biotechnologically important yeasts.</title>
        <authorList>
            <consortium name="DOE Joint Genome Institute"/>
            <person name="Riley R."/>
            <person name="Haridas S."/>
            <person name="Wolfe K.H."/>
            <person name="Lopes M.R."/>
            <person name="Hittinger C.T."/>
            <person name="Goker M."/>
            <person name="Salamov A."/>
            <person name="Wisecaver J."/>
            <person name="Long T.M."/>
            <person name="Aerts A.L."/>
            <person name="Barry K."/>
            <person name="Choi C."/>
            <person name="Clum A."/>
            <person name="Coughlan A.Y."/>
            <person name="Deshpande S."/>
            <person name="Douglass A.P."/>
            <person name="Hanson S.J."/>
            <person name="Klenk H.-P."/>
            <person name="Labutti K."/>
            <person name="Lapidus A."/>
            <person name="Lindquist E."/>
            <person name="Lipzen A."/>
            <person name="Meier-Kolthoff J.P."/>
            <person name="Ohm R.A."/>
            <person name="Otillar R.P."/>
            <person name="Pangilinan J."/>
            <person name="Peng Y."/>
            <person name="Rokas A."/>
            <person name="Rosa C.A."/>
            <person name="Scheuner C."/>
            <person name="Sibirny A.A."/>
            <person name="Slot J.C."/>
            <person name="Stielow J.B."/>
            <person name="Sun H."/>
            <person name="Kurtzman C.P."/>
            <person name="Blackwell M."/>
            <person name="Grigoriev I.V."/>
            <person name="Jeffries T.W."/>
        </authorList>
    </citation>
    <scope>NUCLEOTIDE SEQUENCE [LARGE SCALE GENOMIC DNA]</scope>
    <source>
        <strain evidence="7">NRRL Y-17324</strain>
    </source>
</reference>
<dbReference type="InterPro" id="IPR018130">
    <property type="entry name" value="Ribosomal_uS2_CS"/>
</dbReference>
<dbReference type="PANTHER" id="PTHR12534:SF0">
    <property type="entry name" value="SMALL RIBOSOMAL SUBUNIT PROTEIN US2M"/>
    <property type="match status" value="1"/>
</dbReference>
<dbReference type="AlphaFoldDB" id="A0A1E4SFE7"/>
<dbReference type="PANTHER" id="PTHR12534">
    <property type="entry name" value="30S RIBOSOMAL PROTEIN S2 PROKARYOTIC AND ORGANELLAR"/>
    <property type="match status" value="1"/>
</dbReference>
<evidence type="ECO:0000256" key="5">
    <source>
        <dbReference type="RuleBase" id="RU003631"/>
    </source>
</evidence>
<keyword evidence="7" id="KW-1185">Reference proteome</keyword>
<dbReference type="NCBIfam" id="TIGR01011">
    <property type="entry name" value="rpsB_bact"/>
    <property type="match status" value="1"/>
</dbReference>
<dbReference type="SUPFAM" id="SSF52313">
    <property type="entry name" value="Ribosomal protein S2"/>
    <property type="match status" value="1"/>
</dbReference>
<keyword evidence="4 5" id="KW-0687">Ribonucleoprotein</keyword>
<dbReference type="Pfam" id="PF00318">
    <property type="entry name" value="Ribosomal_S2"/>
    <property type="match status" value="1"/>
</dbReference>
<dbReference type="HAMAP" id="MF_00291_B">
    <property type="entry name" value="Ribosomal_uS2_B"/>
    <property type="match status" value="1"/>
</dbReference>
<proteinExistence type="inferred from homology"/>
<dbReference type="GO" id="GO:0003735">
    <property type="term" value="F:structural constituent of ribosome"/>
    <property type="evidence" value="ECO:0007669"/>
    <property type="project" value="EnsemblFungi"/>
</dbReference>
<dbReference type="GO" id="GO:0006412">
    <property type="term" value="P:translation"/>
    <property type="evidence" value="ECO:0007669"/>
    <property type="project" value="InterPro"/>
</dbReference>
<dbReference type="OrthoDB" id="2320368at2759"/>
<keyword evidence="2 5" id="KW-0689">Ribosomal protein</keyword>
<dbReference type="STRING" id="984487.A0A1E4SFE7"/>
<dbReference type="InterPro" id="IPR001865">
    <property type="entry name" value="Ribosomal_uS2"/>
</dbReference>
<dbReference type="GeneID" id="30980937"/>
<dbReference type="Gene3D" id="3.40.50.10490">
    <property type="entry name" value="Glucose-6-phosphate isomerase like protein, domain 1"/>
    <property type="match status" value="1"/>
</dbReference>
<dbReference type="EMBL" id="KV453913">
    <property type="protein sequence ID" value="ODV78237.1"/>
    <property type="molecule type" value="Genomic_DNA"/>
</dbReference>
<dbReference type="Proteomes" id="UP000094285">
    <property type="component" value="Unassembled WGS sequence"/>
</dbReference>
<dbReference type="FunFam" id="3.40.50.10490:FF:000055">
    <property type="entry name" value="Mitochondrial ribosomal protein"/>
    <property type="match status" value="1"/>
</dbReference>
<evidence type="ECO:0000313" key="7">
    <source>
        <dbReference type="Proteomes" id="UP000094285"/>
    </source>
</evidence>
<evidence type="ECO:0000256" key="4">
    <source>
        <dbReference type="ARBA" id="ARBA00023274"/>
    </source>
</evidence>
<dbReference type="CDD" id="cd01425">
    <property type="entry name" value="RPS2"/>
    <property type="match status" value="1"/>
</dbReference>
<dbReference type="GO" id="GO:0005763">
    <property type="term" value="C:mitochondrial small ribosomal subunit"/>
    <property type="evidence" value="ECO:0007669"/>
    <property type="project" value="EnsemblFungi"/>
</dbReference>
<accession>A0A1E4SFE7</accession>
<evidence type="ECO:0000256" key="1">
    <source>
        <dbReference type="ARBA" id="ARBA00006242"/>
    </source>
</evidence>
<dbReference type="RefSeq" id="XP_020063359.1">
    <property type="nucleotide sequence ID" value="XM_020206800.1"/>
</dbReference>
<evidence type="ECO:0000256" key="2">
    <source>
        <dbReference type="ARBA" id="ARBA00022980"/>
    </source>
</evidence>
<gene>
    <name evidence="6" type="ORF">CANTADRAFT_22260</name>
</gene>
<dbReference type="PRINTS" id="PR00395">
    <property type="entry name" value="RIBOSOMALS2"/>
</dbReference>
<dbReference type="PROSITE" id="PS00963">
    <property type="entry name" value="RIBOSOMAL_S2_2"/>
    <property type="match status" value="1"/>
</dbReference>